<gene>
    <name evidence="1" type="primary">APL4_1</name>
    <name evidence="1" type="ORF">H4R21_003514</name>
</gene>
<accession>A0ACC1L2B1</accession>
<keyword evidence="2" id="KW-1185">Reference proteome</keyword>
<name>A0ACC1L2B1_9FUNG</name>
<comment type="caution">
    <text evidence="1">The sequence shown here is derived from an EMBL/GenBank/DDBJ whole genome shotgun (WGS) entry which is preliminary data.</text>
</comment>
<reference evidence="1" key="1">
    <citation type="submission" date="2022-07" db="EMBL/GenBank/DDBJ databases">
        <title>Phylogenomic reconstructions and comparative analyses of Kickxellomycotina fungi.</title>
        <authorList>
            <person name="Reynolds N.K."/>
            <person name="Stajich J.E."/>
            <person name="Barry K."/>
            <person name="Grigoriev I.V."/>
            <person name="Crous P."/>
            <person name="Smith M.E."/>
        </authorList>
    </citation>
    <scope>NUCLEOTIDE SEQUENCE</scope>
    <source>
        <strain evidence="1">BCRC 34780</strain>
    </source>
</reference>
<protein>
    <submittedName>
        <fullName evidence="1">Clathrin associated protein complex large subunit</fullName>
    </submittedName>
</protein>
<feature type="non-terminal residue" evidence="1">
    <location>
        <position position="143"/>
    </location>
</feature>
<evidence type="ECO:0000313" key="2">
    <source>
        <dbReference type="Proteomes" id="UP001140087"/>
    </source>
</evidence>
<dbReference type="Proteomes" id="UP001140087">
    <property type="component" value="Unassembled WGS sequence"/>
</dbReference>
<evidence type="ECO:0000313" key="1">
    <source>
        <dbReference type="EMBL" id="KAJ2799538.1"/>
    </source>
</evidence>
<organism evidence="1 2">
    <name type="scientific">Coemansia helicoidea</name>
    <dbReference type="NCBI Taxonomy" id="1286919"/>
    <lineage>
        <taxon>Eukaryota</taxon>
        <taxon>Fungi</taxon>
        <taxon>Fungi incertae sedis</taxon>
        <taxon>Zoopagomycota</taxon>
        <taxon>Kickxellomycotina</taxon>
        <taxon>Kickxellomycetes</taxon>
        <taxon>Kickxellales</taxon>
        <taxon>Kickxellaceae</taxon>
        <taxon>Coemansia</taxon>
    </lineage>
</organism>
<sequence>MSFFRLKDLIRAVRVCKTAADERNVIRRESAAIRTSFREVESQDARYINVQKLLYIYLLGFPVQFGQLECLKLAASARFSDKRVGYLGATLLLDERQDILTLLTNSLKSDMHSSDDHIVGLALSTLSCVASSEVASDLVDEVE</sequence>
<proteinExistence type="predicted"/>
<dbReference type="EMBL" id="JANBUN010001127">
    <property type="protein sequence ID" value="KAJ2799538.1"/>
    <property type="molecule type" value="Genomic_DNA"/>
</dbReference>